<keyword evidence="3 5" id="KW-0067">ATP-binding</keyword>
<dbReference type="InterPro" id="IPR017871">
    <property type="entry name" value="ABC_transporter-like_CS"/>
</dbReference>
<evidence type="ECO:0000259" key="4">
    <source>
        <dbReference type="PROSITE" id="PS50893"/>
    </source>
</evidence>
<gene>
    <name evidence="5" type="primary">oppF_7</name>
    <name evidence="5" type="ORF">BWY41_02253</name>
</gene>
<dbReference type="PANTHER" id="PTHR43776">
    <property type="entry name" value="TRANSPORT ATP-BINDING PROTEIN"/>
    <property type="match status" value="1"/>
</dbReference>
<dbReference type="InterPro" id="IPR003439">
    <property type="entry name" value="ABC_transporter-like_ATP-bd"/>
</dbReference>
<organism evidence="5">
    <name type="scientific">Candidatus Atribacter allofermentans</name>
    <dbReference type="NCBI Taxonomy" id="1852833"/>
    <lineage>
        <taxon>Bacteria</taxon>
        <taxon>Pseudomonadati</taxon>
        <taxon>Atribacterota</taxon>
        <taxon>Atribacteria</taxon>
        <taxon>Atribacterales</taxon>
        <taxon>Atribacteraceae</taxon>
        <taxon>Atribacter</taxon>
    </lineage>
</organism>
<accession>A0A1V5SHV2</accession>
<reference evidence="5" key="1">
    <citation type="submission" date="2017-02" db="EMBL/GenBank/DDBJ databases">
        <title>Delving into the versatile metabolic prowess of the omnipresent phylum Bacteroidetes.</title>
        <authorList>
            <person name="Nobu M.K."/>
            <person name="Mei R."/>
            <person name="Narihiro T."/>
            <person name="Kuroda K."/>
            <person name="Liu W.-T."/>
        </authorList>
    </citation>
    <scope>NUCLEOTIDE SEQUENCE</scope>
    <source>
        <strain evidence="5">ADurb.Bin276</strain>
    </source>
</reference>
<feature type="domain" description="ABC transporter" evidence="4">
    <location>
        <begin position="6"/>
        <end position="255"/>
    </location>
</feature>
<keyword evidence="1" id="KW-0813">Transport</keyword>
<dbReference type="InterPro" id="IPR027417">
    <property type="entry name" value="P-loop_NTPase"/>
</dbReference>
<dbReference type="Proteomes" id="UP000485569">
    <property type="component" value="Unassembled WGS sequence"/>
</dbReference>
<dbReference type="FunFam" id="3.40.50.300:FF:000016">
    <property type="entry name" value="Oligopeptide ABC transporter ATP-binding component"/>
    <property type="match status" value="1"/>
</dbReference>
<dbReference type="Pfam" id="PF08352">
    <property type="entry name" value="oligo_HPY"/>
    <property type="match status" value="1"/>
</dbReference>
<dbReference type="GO" id="GO:0015833">
    <property type="term" value="P:peptide transport"/>
    <property type="evidence" value="ECO:0007669"/>
    <property type="project" value="InterPro"/>
</dbReference>
<dbReference type="AlphaFoldDB" id="A0A1V5SHV2"/>
<protein>
    <submittedName>
        <fullName evidence="5">Oligopeptide transport ATP-binding protein OppF</fullName>
    </submittedName>
</protein>
<dbReference type="InterPro" id="IPR050319">
    <property type="entry name" value="ABC_transp_ATP-bind"/>
</dbReference>
<dbReference type="CDD" id="cd03257">
    <property type="entry name" value="ABC_NikE_OppD_transporters"/>
    <property type="match status" value="1"/>
</dbReference>
<proteinExistence type="predicted"/>
<dbReference type="GO" id="GO:0005524">
    <property type="term" value="F:ATP binding"/>
    <property type="evidence" value="ECO:0007669"/>
    <property type="project" value="UniProtKB-KW"/>
</dbReference>
<dbReference type="Pfam" id="PF00005">
    <property type="entry name" value="ABC_tran"/>
    <property type="match status" value="1"/>
</dbReference>
<evidence type="ECO:0000313" key="5">
    <source>
        <dbReference type="EMBL" id="OQA54116.1"/>
    </source>
</evidence>
<keyword evidence="2" id="KW-0547">Nucleotide-binding</keyword>
<dbReference type="InterPro" id="IPR013563">
    <property type="entry name" value="Oligopep_ABC_C"/>
</dbReference>
<evidence type="ECO:0000256" key="2">
    <source>
        <dbReference type="ARBA" id="ARBA00022741"/>
    </source>
</evidence>
<dbReference type="InterPro" id="IPR003593">
    <property type="entry name" value="AAA+_ATPase"/>
</dbReference>
<dbReference type="PROSITE" id="PS50893">
    <property type="entry name" value="ABC_TRANSPORTER_2"/>
    <property type="match status" value="1"/>
</dbReference>
<dbReference type="GO" id="GO:0055085">
    <property type="term" value="P:transmembrane transport"/>
    <property type="evidence" value="ECO:0007669"/>
    <property type="project" value="UniProtKB-ARBA"/>
</dbReference>
<dbReference type="EMBL" id="MWBQ01000225">
    <property type="protein sequence ID" value="OQA54116.1"/>
    <property type="molecule type" value="Genomic_DNA"/>
</dbReference>
<dbReference type="NCBIfam" id="TIGR01727">
    <property type="entry name" value="oligo_HPY"/>
    <property type="match status" value="1"/>
</dbReference>
<evidence type="ECO:0000256" key="1">
    <source>
        <dbReference type="ARBA" id="ARBA00022448"/>
    </source>
</evidence>
<dbReference type="PROSITE" id="PS00211">
    <property type="entry name" value="ABC_TRANSPORTER_1"/>
    <property type="match status" value="1"/>
</dbReference>
<comment type="caution">
    <text evidence="5">The sequence shown here is derived from an EMBL/GenBank/DDBJ whole genome shotgun (WGS) entry which is preliminary data.</text>
</comment>
<dbReference type="SUPFAM" id="SSF52540">
    <property type="entry name" value="P-loop containing nucleoside triphosphate hydrolases"/>
    <property type="match status" value="1"/>
</dbReference>
<name>A0A1V5SHV2_9BACT</name>
<dbReference type="Gene3D" id="3.40.50.300">
    <property type="entry name" value="P-loop containing nucleotide triphosphate hydrolases"/>
    <property type="match status" value="1"/>
</dbReference>
<dbReference type="NCBIfam" id="NF008453">
    <property type="entry name" value="PRK11308.1"/>
    <property type="match status" value="1"/>
</dbReference>
<dbReference type="SMART" id="SM00382">
    <property type="entry name" value="AAA"/>
    <property type="match status" value="1"/>
</dbReference>
<evidence type="ECO:0000256" key="3">
    <source>
        <dbReference type="ARBA" id="ARBA00022840"/>
    </source>
</evidence>
<dbReference type="GO" id="GO:0016887">
    <property type="term" value="F:ATP hydrolysis activity"/>
    <property type="evidence" value="ECO:0007669"/>
    <property type="project" value="InterPro"/>
</dbReference>
<sequence length="326" mass="36838">MSPLLISLQQLSKQFYLYDQTTNEKGVVDAVNAVGLDILSGETLGLVGESGCGKSTLGRCILRLIEPTAGKIIYENQNLLKIPEKNFKPYRKKMQIVFQDPFASLNPRKSIRFILEEPLIIHGMSNSQDRKKRLDETIEKVGLTQEDLKRYPHEFSGGQRQRIGIARALILKPDFIVCDEPVSALDVSIQAQILNLLIDLQQEMKLTYLFISHDLSVVKHISNRIAVMYLGRIVETAPTDEIFENPLHPYTMALLSSIPVPDPTLKKDRLILEGDPPSPLNPPTGCRFHTRCPQQMDICSKEIPDRKAITSEHFVYCHLYNDLGDS</sequence>